<dbReference type="Proteomes" id="UP000003303">
    <property type="component" value="Unassembled WGS sequence"/>
</dbReference>
<dbReference type="InterPro" id="IPR050472">
    <property type="entry name" value="Anth_synth/Amidotransfase"/>
</dbReference>
<keyword evidence="8" id="KW-0665">Pyrimidine biosynthesis</keyword>
<feature type="active site" description="Nucleophile" evidence="8">
    <location>
        <position position="255"/>
    </location>
</feature>
<dbReference type="GO" id="GO:0004088">
    <property type="term" value="F:carbamoyl-phosphate synthase (glutamine-hydrolyzing) activity"/>
    <property type="evidence" value="ECO:0007669"/>
    <property type="project" value="UniProtKB-UniRule"/>
</dbReference>
<gene>
    <name evidence="8 10" type="primary">carA</name>
    <name evidence="10" type="ORF">PORUE0001_1078</name>
</gene>
<dbReference type="InterPro" id="IPR017926">
    <property type="entry name" value="GATASE"/>
</dbReference>
<keyword evidence="11" id="KW-1185">Reference proteome</keyword>
<evidence type="ECO:0000256" key="1">
    <source>
        <dbReference type="ARBA" id="ARBA00005077"/>
    </source>
</evidence>
<feature type="active site" evidence="8">
    <location>
        <position position="339"/>
    </location>
</feature>
<comment type="subunit">
    <text evidence="8">Composed of two chains; the small (or glutamine) chain promotes the hydrolysis of glutamine to ammonia, which is used by the large (or ammonia) chain to synthesize carbamoyl phosphate. Tetramer of heterodimers (alpha,beta)4.</text>
</comment>
<evidence type="ECO:0000256" key="7">
    <source>
        <dbReference type="ARBA" id="ARBA00048816"/>
    </source>
</evidence>
<dbReference type="Gene3D" id="3.40.50.880">
    <property type="match status" value="1"/>
</dbReference>
<comment type="caution">
    <text evidence="10">The sequence shown here is derived from an EMBL/GenBank/DDBJ whole genome shotgun (WGS) entry which is preliminary data.</text>
</comment>
<dbReference type="Gene3D" id="3.50.30.20">
    <property type="entry name" value="Carbamoyl-phosphate synthase small subunit, N-terminal domain"/>
    <property type="match status" value="1"/>
</dbReference>
<dbReference type="eggNOG" id="COG0505">
    <property type="taxonomic scope" value="Bacteria"/>
</dbReference>
<dbReference type="EMBL" id="ACLR01000180">
    <property type="protein sequence ID" value="EEK16418.1"/>
    <property type="molecule type" value="Genomic_DNA"/>
</dbReference>
<evidence type="ECO:0000256" key="6">
    <source>
        <dbReference type="ARBA" id="ARBA00022962"/>
    </source>
</evidence>
<comment type="function">
    <text evidence="8">Small subunit of the glutamine-dependent carbamoyl phosphate synthetase (CPSase). CPSase catalyzes the formation of carbamoyl phosphate from the ammonia moiety of glutamine, carbonate, and phosphate donated by ATP, constituting the first step of 2 biosynthetic pathways, one leading to arginine and/or urea and the other to pyrimidine nucleotides. The small subunit (glutamine amidotransferase) binds and cleaves glutamine to supply the large subunit with the substrate ammonia.</text>
</comment>
<organism evidence="10 11">
    <name type="scientific">Porphyromonas uenonis 60-3</name>
    <dbReference type="NCBI Taxonomy" id="596327"/>
    <lineage>
        <taxon>Bacteria</taxon>
        <taxon>Pseudomonadati</taxon>
        <taxon>Bacteroidota</taxon>
        <taxon>Bacteroidia</taxon>
        <taxon>Bacteroidales</taxon>
        <taxon>Porphyromonadaceae</taxon>
        <taxon>Porphyromonas</taxon>
    </lineage>
</organism>
<evidence type="ECO:0000256" key="8">
    <source>
        <dbReference type="HAMAP-Rule" id="MF_01209"/>
    </source>
</evidence>
<dbReference type="AlphaFoldDB" id="C2MCW8"/>
<dbReference type="UniPathway" id="UPA00070">
    <property type="reaction ID" value="UER00115"/>
</dbReference>
<feature type="region of interest" description="CPSase" evidence="8">
    <location>
        <begin position="1"/>
        <end position="181"/>
    </location>
</feature>
<protein>
    <recommendedName>
        <fullName evidence="8">Carbamoyl phosphate synthase small chain</fullName>
        <ecNumber evidence="8">6.3.5.5</ecNumber>
    </recommendedName>
    <alternativeName>
        <fullName evidence="8">Carbamoyl phosphate synthetase glutamine chain</fullName>
    </alternativeName>
</protein>
<accession>C2MCW8</accession>
<feature type="binding site" evidence="8">
    <location>
        <position position="300"/>
    </location>
    <ligand>
        <name>L-glutamine</name>
        <dbReference type="ChEBI" id="CHEBI:58359"/>
    </ligand>
</feature>
<dbReference type="RefSeq" id="WP_007365696.1">
    <property type="nucleotide sequence ID" value="NZ_ACLR01000180.1"/>
</dbReference>
<keyword evidence="6 8" id="KW-0315">Glutamine amidotransferase</keyword>
<dbReference type="EC" id="6.3.5.5" evidence="8"/>
<evidence type="ECO:0000313" key="10">
    <source>
        <dbReference type="EMBL" id="EEK16418.1"/>
    </source>
</evidence>
<dbReference type="PANTHER" id="PTHR43418">
    <property type="entry name" value="MULTIFUNCTIONAL TRYPTOPHAN BIOSYNTHESIS PROTEIN-RELATED"/>
    <property type="match status" value="1"/>
</dbReference>
<keyword evidence="4 8" id="KW-0547">Nucleotide-binding</keyword>
<dbReference type="STRING" id="596327.PORUE0001_1078"/>
<dbReference type="PRINTS" id="PR00096">
    <property type="entry name" value="GATASE"/>
</dbReference>
<dbReference type="PRINTS" id="PR00097">
    <property type="entry name" value="ANTSNTHASEII"/>
</dbReference>
<dbReference type="UniPathway" id="UPA00068">
    <property type="reaction ID" value="UER00171"/>
</dbReference>
<dbReference type="PANTHER" id="PTHR43418:SF7">
    <property type="entry name" value="CARBAMOYL-PHOSPHATE SYNTHASE SMALL CHAIN"/>
    <property type="match status" value="1"/>
</dbReference>
<sequence>MQTSTQRKATLTLQDGSTYTGWHFGATRQLAGEVVFNTAMNGYTESLTDPSYMGQILVMTYPMVGNYGVPAATRDEYDIPRYYESDGCLMRALIVNSYSPEYSHWNAEQSLGDFMAEQGVVGITGIDTRALTKHLRDHGIQVGTITIEGETSPIEPAIGDQNLVAQASCHEPRIYGSGDCHIALIDCGLKDNILRSLIDERFTLHRVPWDYPLEQIEGLRGVFISNGPGSPTCCKETIRQIQYAFERQLPTYGICMGNQLMALASGAKIYKMKYGNHGHNQPVRRVNSTQCLITSQNHSYAVNSATLPQGWEEWYTNLNDGTNEGLMHTDLPFRSVQFHPEAKGGPLDALNFFSDFQDTVLNYPQLSK</sequence>
<keyword evidence="8" id="KW-0055">Arginine biosynthesis</keyword>
<evidence type="ECO:0000256" key="2">
    <source>
        <dbReference type="ARBA" id="ARBA00007800"/>
    </source>
</evidence>
<comment type="similarity">
    <text evidence="2 8">Belongs to the CarA family.</text>
</comment>
<feature type="binding site" evidence="8">
    <location>
        <position position="256"/>
    </location>
    <ligand>
        <name>L-glutamine</name>
        <dbReference type="ChEBI" id="CHEBI:58359"/>
    </ligand>
</feature>
<dbReference type="InterPro" id="IPR029062">
    <property type="entry name" value="Class_I_gatase-like"/>
</dbReference>
<dbReference type="InterPro" id="IPR002474">
    <property type="entry name" value="CarbamoylP_synth_ssu_N"/>
</dbReference>
<dbReference type="Pfam" id="PF00117">
    <property type="entry name" value="GATase"/>
    <property type="match status" value="1"/>
</dbReference>
<comment type="catalytic activity">
    <reaction evidence="8">
        <text>L-glutamine + H2O = L-glutamate + NH4(+)</text>
        <dbReference type="Rhea" id="RHEA:15889"/>
        <dbReference type="ChEBI" id="CHEBI:15377"/>
        <dbReference type="ChEBI" id="CHEBI:28938"/>
        <dbReference type="ChEBI" id="CHEBI:29985"/>
        <dbReference type="ChEBI" id="CHEBI:58359"/>
    </reaction>
</comment>
<feature type="domain" description="Carbamoyl-phosphate synthase small subunit N-terminal" evidence="9">
    <location>
        <begin position="7"/>
        <end position="146"/>
    </location>
</feature>
<dbReference type="PROSITE" id="PS51273">
    <property type="entry name" value="GATASE_TYPE_1"/>
    <property type="match status" value="1"/>
</dbReference>
<dbReference type="GO" id="GO:0005524">
    <property type="term" value="F:ATP binding"/>
    <property type="evidence" value="ECO:0007669"/>
    <property type="project" value="UniProtKB-UniRule"/>
</dbReference>
<feature type="binding site" evidence="8">
    <location>
        <position position="51"/>
    </location>
    <ligand>
        <name>L-glutamine</name>
        <dbReference type="ChEBI" id="CHEBI:58359"/>
    </ligand>
</feature>
<dbReference type="CDD" id="cd01744">
    <property type="entry name" value="GATase1_CPSase"/>
    <property type="match status" value="1"/>
</dbReference>
<comment type="pathway">
    <text evidence="8">Pyrimidine metabolism; UMP biosynthesis via de novo pathway; (S)-dihydroorotate from bicarbonate: step 1/3.</text>
</comment>
<dbReference type="GO" id="GO:0006541">
    <property type="term" value="P:glutamine metabolic process"/>
    <property type="evidence" value="ECO:0007669"/>
    <property type="project" value="InterPro"/>
</dbReference>
<dbReference type="GO" id="GO:0004359">
    <property type="term" value="F:glutaminase activity"/>
    <property type="evidence" value="ECO:0007669"/>
    <property type="project" value="RHEA"/>
</dbReference>
<feature type="active site" evidence="8">
    <location>
        <position position="341"/>
    </location>
</feature>
<dbReference type="GO" id="GO:0006207">
    <property type="term" value="P:'de novo' pyrimidine nucleobase biosynthetic process"/>
    <property type="evidence" value="ECO:0007669"/>
    <property type="project" value="InterPro"/>
</dbReference>
<dbReference type="PRINTS" id="PR00099">
    <property type="entry name" value="CPSGATASE"/>
</dbReference>
<evidence type="ECO:0000256" key="3">
    <source>
        <dbReference type="ARBA" id="ARBA00022598"/>
    </source>
</evidence>
<dbReference type="SUPFAM" id="SSF52021">
    <property type="entry name" value="Carbamoyl phosphate synthetase, small subunit N-terminal domain"/>
    <property type="match status" value="1"/>
</dbReference>
<dbReference type="SUPFAM" id="SSF52317">
    <property type="entry name" value="Class I glutamine amidotransferase-like"/>
    <property type="match status" value="1"/>
</dbReference>
<comment type="pathway">
    <text evidence="1 8">Amino-acid biosynthesis; L-arginine biosynthesis; carbamoyl phosphate from bicarbonate: step 1/1.</text>
</comment>
<keyword evidence="5 8" id="KW-0067">ATP-binding</keyword>
<evidence type="ECO:0000256" key="4">
    <source>
        <dbReference type="ARBA" id="ARBA00022741"/>
    </source>
</evidence>
<feature type="binding site" evidence="8">
    <location>
        <position position="259"/>
    </location>
    <ligand>
        <name>L-glutamine</name>
        <dbReference type="ChEBI" id="CHEBI:58359"/>
    </ligand>
</feature>
<dbReference type="HAMAP" id="MF_01209">
    <property type="entry name" value="CPSase_S_chain"/>
    <property type="match status" value="1"/>
</dbReference>
<proteinExistence type="inferred from homology"/>
<reference evidence="10 11" key="1">
    <citation type="submission" date="2009-04" db="EMBL/GenBank/DDBJ databases">
        <authorList>
            <person name="Sebastian Y."/>
            <person name="Madupu R."/>
            <person name="Durkin A.S."/>
            <person name="Torralba M."/>
            <person name="Methe B."/>
            <person name="Sutton G.G."/>
            <person name="Strausberg R.L."/>
            <person name="Nelson K.E."/>
        </authorList>
    </citation>
    <scope>NUCLEOTIDE SEQUENCE [LARGE SCALE GENOMIC DNA]</scope>
    <source>
        <strain evidence="10 11">60-3</strain>
    </source>
</reference>
<dbReference type="InterPro" id="IPR006274">
    <property type="entry name" value="CarbamoylP_synth_ssu"/>
</dbReference>
<dbReference type="GO" id="GO:0044205">
    <property type="term" value="P:'de novo' UMP biosynthetic process"/>
    <property type="evidence" value="ECO:0007669"/>
    <property type="project" value="UniProtKB-UniRule"/>
</dbReference>
<dbReference type="InterPro" id="IPR036480">
    <property type="entry name" value="CarbP_synth_ssu_N_sf"/>
</dbReference>
<comment type="caution">
    <text evidence="8">Lacks conserved residue(s) required for the propagation of feature annotation.</text>
</comment>
<evidence type="ECO:0000259" key="9">
    <source>
        <dbReference type="SMART" id="SM01097"/>
    </source>
</evidence>
<evidence type="ECO:0000313" key="11">
    <source>
        <dbReference type="Proteomes" id="UP000003303"/>
    </source>
</evidence>
<dbReference type="OrthoDB" id="9804328at2"/>
<dbReference type="InterPro" id="IPR035686">
    <property type="entry name" value="CPSase_GATase1"/>
</dbReference>
<name>C2MCW8_9PORP</name>
<feature type="binding site" evidence="8">
    <location>
        <position position="229"/>
    </location>
    <ligand>
        <name>L-glutamine</name>
        <dbReference type="ChEBI" id="CHEBI:58359"/>
    </ligand>
</feature>
<feature type="binding site" evidence="8">
    <location>
        <position position="297"/>
    </location>
    <ligand>
        <name>L-glutamine</name>
        <dbReference type="ChEBI" id="CHEBI:58359"/>
    </ligand>
</feature>
<keyword evidence="8" id="KW-0028">Amino-acid biosynthesis</keyword>
<keyword evidence="3 8" id="KW-0436">Ligase</keyword>
<dbReference type="NCBIfam" id="TIGR01368">
    <property type="entry name" value="CPSaseIIsmall"/>
    <property type="match status" value="1"/>
</dbReference>
<dbReference type="Pfam" id="PF00988">
    <property type="entry name" value="CPSase_sm_chain"/>
    <property type="match status" value="1"/>
</dbReference>
<dbReference type="SMART" id="SM01097">
    <property type="entry name" value="CPSase_sm_chain"/>
    <property type="match status" value="1"/>
</dbReference>
<feature type="binding site" evidence="8">
    <location>
        <position position="227"/>
    </location>
    <ligand>
        <name>L-glutamine</name>
        <dbReference type="ChEBI" id="CHEBI:58359"/>
    </ligand>
</feature>
<dbReference type="NCBIfam" id="NF009475">
    <property type="entry name" value="PRK12838.1"/>
    <property type="match status" value="1"/>
</dbReference>
<comment type="catalytic activity">
    <reaction evidence="7 8">
        <text>hydrogencarbonate + L-glutamine + 2 ATP + H2O = carbamoyl phosphate + L-glutamate + 2 ADP + phosphate + 2 H(+)</text>
        <dbReference type="Rhea" id="RHEA:18633"/>
        <dbReference type="ChEBI" id="CHEBI:15377"/>
        <dbReference type="ChEBI" id="CHEBI:15378"/>
        <dbReference type="ChEBI" id="CHEBI:17544"/>
        <dbReference type="ChEBI" id="CHEBI:29985"/>
        <dbReference type="ChEBI" id="CHEBI:30616"/>
        <dbReference type="ChEBI" id="CHEBI:43474"/>
        <dbReference type="ChEBI" id="CHEBI:58228"/>
        <dbReference type="ChEBI" id="CHEBI:58359"/>
        <dbReference type="ChEBI" id="CHEBI:456216"/>
        <dbReference type="EC" id="6.3.5.5"/>
    </reaction>
</comment>
<evidence type="ECO:0000256" key="5">
    <source>
        <dbReference type="ARBA" id="ARBA00022840"/>
    </source>
</evidence>
<dbReference type="GO" id="GO:0006526">
    <property type="term" value="P:L-arginine biosynthetic process"/>
    <property type="evidence" value="ECO:0007669"/>
    <property type="project" value="UniProtKB-UniRule"/>
</dbReference>